<evidence type="ECO:0000256" key="1">
    <source>
        <dbReference type="ARBA" id="ARBA00004574"/>
    </source>
</evidence>
<evidence type="ECO:0000256" key="3">
    <source>
        <dbReference type="ARBA" id="ARBA00022895"/>
    </source>
</evidence>
<feature type="region of interest" description="Disordered" evidence="4">
    <location>
        <begin position="236"/>
        <end position="258"/>
    </location>
</feature>
<name>A0ABR4M887_9EURO</name>
<reference evidence="6 7" key="1">
    <citation type="submission" date="2024-07" db="EMBL/GenBank/DDBJ databases">
        <title>Section-level genome sequencing and comparative genomics of Aspergillus sections Usti and Cavernicolus.</title>
        <authorList>
            <consortium name="Lawrence Berkeley National Laboratory"/>
            <person name="Nybo J.L."/>
            <person name="Vesth T.C."/>
            <person name="Theobald S."/>
            <person name="Frisvad J.C."/>
            <person name="Larsen T.O."/>
            <person name="Kjaerboelling I."/>
            <person name="Rothschild-Mancinelli K."/>
            <person name="Lyhne E.K."/>
            <person name="Kogle M.E."/>
            <person name="Barry K."/>
            <person name="Clum A."/>
            <person name="Na H."/>
            <person name="Ledsgaard L."/>
            <person name="Lin J."/>
            <person name="Lipzen A."/>
            <person name="Kuo A."/>
            <person name="Riley R."/>
            <person name="Mondo S."/>
            <person name="Labutti K."/>
            <person name="Haridas S."/>
            <person name="Pangalinan J."/>
            <person name="Salamov A.A."/>
            <person name="Simmons B.A."/>
            <person name="Magnuson J.K."/>
            <person name="Chen J."/>
            <person name="Drula E."/>
            <person name="Henrissat B."/>
            <person name="Wiebenga A."/>
            <person name="Lubbers R.J."/>
            <person name="Gomes A.C."/>
            <person name="Macurrencykelacurrency M.R."/>
            <person name="Stajich J."/>
            <person name="Grigoriev I.V."/>
            <person name="Mortensen U.H."/>
            <person name="De Vries R.P."/>
            <person name="Baker S.E."/>
            <person name="Andersen M.R."/>
        </authorList>
    </citation>
    <scope>NUCLEOTIDE SEQUENCE [LARGE SCALE GENOMIC DNA]</scope>
    <source>
        <strain evidence="6 7">CBS 449.75</strain>
    </source>
</reference>
<keyword evidence="7" id="KW-1185">Reference proteome</keyword>
<evidence type="ECO:0000256" key="2">
    <source>
        <dbReference type="ARBA" id="ARBA00022454"/>
    </source>
</evidence>
<dbReference type="RefSeq" id="XP_070891789.1">
    <property type="nucleotide sequence ID" value="XM_071025376.1"/>
</dbReference>
<evidence type="ECO:0000259" key="5">
    <source>
        <dbReference type="Pfam" id="PF10451"/>
    </source>
</evidence>
<evidence type="ECO:0000313" key="7">
    <source>
        <dbReference type="Proteomes" id="UP001610432"/>
    </source>
</evidence>
<sequence>MAPNDPTAHNDDDTRNLTFYPAFCFKASPTHFTWVKMGASDIHRLMRRVEFGDQGLFFYKNHPIRFVNLVGIIVARADVPRRTIITIDDSSGATVDVVTLKRDSASASASSTFTSSATVPVGTTSTRGNVDRDNVDGSDGDGLRKEFHVTSTTHTPIDITPLQPGRLFQIKGTLSVFRSTMQVHLERFFTVPDTNAEMRFVEARCRFLVEVLSVPWFVGEEDIAALRLEGDEVGKKVEEDQEKARRRKRRRVEREERDTRNIEKLWEREEAIRKKEARRASEAGVELMRRLESRRSKKAL</sequence>
<evidence type="ECO:0000313" key="6">
    <source>
        <dbReference type="EMBL" id="KAL2872811.1"/>
    </source>
</evidence>
<dbReference type="Pfam" id="PF10451">
    <property type="entry name" value="Stn1"/>
    <property type="match status" value="1"/>
</dbReference>
<proteinExistence type="predicted"/>
<dbReference type="Gene3D" id="2.40.50.140">
    <property type="entry name" value="Nucleic acid-binding proteins"/>
    <property type="match status" value="1"/>
</dbReference>
<comment type="subcellular location">
    <subcellularLocation>
        <location evidence="1">Chromosome</location>
        <location evidence="1">Telomere</location>
    </subcellularLocation>
</comment>
<dbReference type="InterPro" id="IPR012340">
    <property type="entry name" value="NA-bd_OB-fold"/>
</dbReference>
<feature type="region of interest" description="Disordered" evidence="4">
    <location>
        <begin position="117"/>
        <end position="137"/>
    </location>
</feature>
<evidence type="ECO:0000256" key="4">
    <source>
        <dbReference type="SAM" id="MobiDB-lite"/>
    </source>
</evidence>
<gene>
    <name evidence="6" type="ORF">BJX67DRAFT_19324</name>
</gene>
<accession>A0ABR4M887</accession>
<dbReference type="InterPro" id="IPR018856">
    <property type="entry name" value="Stn1_N"/>
</dbReference>
<dbReference type="Proteomes" id="UP001610432">
    <property type="component" value="Unassembled WGS sequence"/>
</dbReference>
<organism evidence="6 7">
    <name type="scientific">Aspergillus lucknowensis</name>
    <dbReference type="NCBI Taxonomy" id="176173"/>
    <lineage>
        <taxon>Eukaryota</taxon>
        <taxon>Fungi</taxon>
        <taxon>Dikarya</taxon>
        <taxon>Ascomycota</taxon>
        <taxon>Pezizomycotina</taxon>
        <taxon>Eurotiomycetes</taxon>
        <taxon>Eurotiomycetidae</taxon>
        <taxon>Eurotiales</taxon>
        <taxon>Aspergillaceae</taxon>
        <taxon>Aspergillus</taxon>
        <taxon>Aspergillus subgen. Nidulantes</taxon>
    </lineage>
</organism>
<dbReference type="EMBL" id="JBFXLQ010000001">
    <property type="protein sequence ID" value="KAL2872811.1"/>
    <property type="molecule type" value="Genomic_DNA"/>
</dbReference>
<feature type="domain" description="CST complex subunit Stn1 N-terminal" evidence="5">
    <location>
        <begin position="54"/>
        <end position="110"/>
    </location>
</feature>
<keyword evidence="2" id="KW-0158">Chromosome</keyword>
<keyword evidence="3" id="KW-0779">Telomere</keyword>
<dbReference type="SUPFAM" id="SSF50249">
    <property type="entry name" value="Nucleic acid-binding proteins"/>
    <property type="match status" value="1"/>
</dbReference>
<dbReference type="GeneID" id="98140448"/>
<comment type="caution">
    <text evidence="6">The sequence shown here is derived from an EMBL/GenBank/DDBJ whole genome shotgun (WGS) entry which is preliminary data.</text>
</comment>
<protein>
    <recommendedName>
        <fullName evidence="5">CST complex subunit Stn1 N-terminal domain-containing protein</fullName>
    </recommendedName>
</protein>